<name>A0AAV4EDS5_9GAST</name>
<dbReference type="Proteomes" id="UP000762676">
    <property type="component" value="Unassembled WGS sequence"/>
</dbReference>
<accession>A0AAV4EDS5</accession>
<gene>
    <name evidence="1" type="ORF">ElyMa_000044000</name>
</gene>
<dbReference type="EMBL" id="BMAT01000063">
    <property type="protein sequence ID" value="GFR58940.1"/>
    <property type="molecule type" value="Genomic_DNA"/>
</dbReference>
<evidence type="ECO:0000313" key="2">
    <source>
        <dbReference type="Proteomes" id="UP000762676"/>
    </source>
</evidence>
<comment type="caution">
    <text evidence="1">The sequence shown here is derived from an EMBL/GenBank/DDBJ whole genome shotgun (WGS) entry which is preliminary data.</text>
</comment>
<dbReference type="AlphaFoldDB" id="A0AAV4EDS5"/>
<proteinExistence type="predicted"/>
<protein>
    <submittedName>
        <fullName evidence="1">Uncharacterized protein</fullName>
    </submittedName>
</protein>
<keyword evidence="2" id="KW-1185">Reference proteome</keyword>
<reference evidence="1 2" key="1">
    <citation type="journal article" date="2021" name="Elife">
        <title>Chloroplast acquisition without the gene transfer in kleptoplastic sea slugs, Plakobranchus ocellatus.</title>
        <authorList>
            <person name="Maeda T."/>
            <person name="Takahashi S."/>
            <person name="Yoshida T."/>
            <person name="Shimamura S."/>
            <person name="Takaki Y."/>
            <person name="Nagai Y."/>
            <person name="Toyoda A."/>
            <person name="Suzuki Y."/>
            <person name="Arimoto A."/>
            <person name="Ishii H."/>
            <person name="Satoh N."/>
            <person name="Nishiyama T."/>
            <person name="Hasebe M."/>
            <person name="Maruyama T."/>
            <person name="Minagawa J."/>
            <person name="Obokata J."/>
            <person name="Shigenobu S."/>
        </authorList>
    </citation>
    <scope>NUCLEOTIDE SEQUENCE [LARGE SCALE GENOMIC DNA]</scope>
</reference>
<feature type="non-terminal residue" evidence="1">
    <location>
        <position position="87"/>
    </location>
</feature>
<organism evidence="1 2">
    <name type="scientific">Elysia marginata</name>
    <dbReference type="NCBI Taxonomy" id="1093978"/>
    <lineage>
        <taxon>Eukaryota</taxon>
        <taxon>Metazoa</taxon>
        <taxon>Spiralia</taxon>
        <taxon>Lophotrochozoa</taxon>
        <taxon>Mollusca</taxon>
        <taxon>Gastropoda</taxon>
        <taxon>Heterobranchia</taxon>
        <taxon>Euthyneura</taxon>
        <taxon>Panpulmonata</taxon>
        <taxon>Sacoglossa</taxon>
        <taxon>Placobranchoidea</taxon>
        <taxon>Plakobranchidae</taxon>
        <taxon>Elysia</taxon>
    </lineage>
</organism>
<sequence length="87" mass="9838">MGLIQGGLSGSHQVKTSGYLLRCPVINQEENDPRRLHKVYWKDREIEPSPVQAEIADCCIDIIFYLDLPNRLSRMGTLDSSWPHSAA</sequence>
<evidence type="ECO:0000313" key="1">
    <source>
        <dbReference type="EMBL" id="GFR58940.1"/>
    </source>
</evidence>